<gene>
    <name evidence="3" type="ORF">OM960_20500</name>
</gene>
<feature type="compositionally biased region" description="Low complexity" evidence="1">
    <location>
        <begin position="328"/>
        <end position="340"/>
    </location>
</feature>
<keyword evidence="2" id="KW-0472">Membrane</keyword>
<dbReference type="RefSeq" id="WP_264773297.1">
    <property type="nucleotide sequence ID" value="NZ_JAPDOG010000027.1"/>
</dbReference>
<reference evidence="3 4" key="1">
    <citation type="submission" date="2022-10" db="EMBL/GenBank/DDBJ databases">
        <title>Defluviimonas sp. CAU 1641 isolated from mud.</title>
        <authorList>
            <person name="Kim W."/>
        </authorList>
    </citation>
    <scope>NUCLEOTIDE SEQUENCE [LARGE SCALE GENOMIC DNA]</scope>
    <source>
        <strain evidence="3 4">CAU 1641</strain>
    </source>
</reference>
<feature type="compositionally biased region" description="Low complexity" evidence="1">
    <location>
        <begin position="306"/>
        <end position="316"/>
    </location>
</feature>
<feature type="compositionally biased region" description="Low complexity" evidence="1">
    <location>
        <begin position="215"/>
        <end position="224"/>
    </location>
</feature>
<keyword evidence="2" id="KW-1133">Transmembrane helix</keyword>
<proteinExistence type="predicted"/>
<evidence type="ECO:0000256" key="1">
    <source>
        <dbReference type="SAM" id="MobiDB-lite"/>
    </source>
</evidence>
<dbReference type="EMBL" id="JAPDOG010000027">
    <property type="protein sequence ID" value="MCW3783918.1"/>
    <property type="molecule type" value="Genomic_DNA"/>
</dbReference>
<evidence type="ECO:0008006" key="5">
    <source>
        <dbReference type="Google" id="ProtNLM"/>
    </source>
</evidence>
<feature type="compositionally biased region" description="Low complexity" evidence="1">
    <location>
        <begin position="232"/>
        <end position="253"/>
    </location>
</feature>
<sequence length="460" mass="48253">MDAKKKRKILKVRKRGFGIMETILALSIAIGMVTGGIVYYQSADRAQVTHDIYSSFHFVRSIVESEISQGRVIEIGDFNKVFDIPALPGFDKNANGSFSHRWGDAVILRHLGNNVVQFSISSVESRNCRSIVTQARNDYRTLGYRSYSFVDGQVFISGESQEDFDAMLAACRDNTWVDVGWIYGQAPETVVSTSGFTPVGYTPESTPEDPPTVPYIPTTPVTDPGTTAPYNPGTTTPSDPATTTGNGRSPCNGPGNGNGNGPAWGYWENGPGSTCIKNETTGGTTTDPTVPVTAPGNGNGNGTTTGGTTTDPTAPGNGNGNGNGTTTGGTTTDPTAPGNGTTTGGTGTTGGNDIVFPPELLPPTLAMSPYWPNPVVTGQFAVTQNSTFSTSGTGSPVALNKSNKLAASGTFGKTSYLRFTPPTCGAKAKVYLELENGMRYVIDITRPAWDASMGAKPSDC</sequence>
<evidence type="ECO:0000313" key="4">
    <source>
        <dbReference type="Proteomes" id="UP001207582"/>
    </source>
</evidence>
<keyword evidence="2" id="KW-0812">Transmembrane</keyword>
<dbReference type="Proteomes" id="UP001207582">
    <property type="component" value="Unassembled WGS sequence"/>
</dbReference>
<feature type="compositionally biased region" description="Gly residues" evidence="1">
    <location>
        <begin position="317"/>
        <end position="327"/>
    </location>
</feature>
<comment type="caution">
    <text evidence="3">The sequence shown here is derived from an EMBL/GenBank/DDBJ whole genome shotgun (WGS) entry which is preliminary data.</text>
</comment>
<feature type="compositionally biased region" description="Low complexity" evidence="1">
    <location>
        <begin position="280"/>
        <end position="296"/>
    </location>
</feature>
<name>A0ABT3J8A6_9RHOB</name>
<protein>
    <recommendedName>
        <fullName evidence="5">Prepilin-type N-terminal cleavage/methylation domain-containing protein</fullName>
    </recommendedName>
</protein>
<evidence type="ECO:0000256" key="2">
    <source>
        <dbReference type="SAM" id="Phobius"/>
    </source>
</evidence>
<accession>A0ABT3J8A6</accession>
<feature type="transmembrane region" description="Helical" evidence="2">
    <location>
        <begin position="21"/>
        <end position="40"/>
    </location>
</feature>
<keyword evidence="4" id="KW-1185">Reference proteome</keyword>
<evidence type="ECO:0000313" key="3">
    <source>
        <dbReference type="EMBL" id="MCW3783918.1"/>
    </source>
</evidence>
<feature type="region of interest" description="Disordered" evidence="1">
    <location>
        <begin position="201"/>
        <end position="353"/>
    </location>
</feature>
<organism evidence="3 4">
    <name type="scientific">Defluviimonas salinarum</name>
    <dbReference type="NCBI Taxonomy" id="2992147"/>
    <lineage>
        <taxon>Bacteria</taxon>
        <taxon>Pseudomonadati</taxon>
        <taxon>Pseudomonadota</taxon>
        <taxon>Alphaproteobacteria</taxon>
        <taxon>Rhodobacterales</taxon>
        <taxon>Paracoccaceae</taxon>
        <taxon>Albidovulum</taxon>
    </lineage>
</organism>
<feature type="compositionally biased region" description="Gly residues" evidence="1">
    <location>
        <begin position="341"/>
        <end position="350"/>
    </location>
</feature>